<dbReference type="EMBL" id="JALJOQ010000015">
    <property type="protein sequence ID" value="KAK9810602.1"/>
    <property type="molecule type" value="Genomic_DNA"/>
</dbReference>
<keyword evidence="2" id="KW-1133">Transmembrane helix</keyword>
<comment type="caution">
    <text evidence="3">The sequence shown here is derived from an EMBL/GenBank/DDBJ whole genome shotgun (WGS) entry which is preliminary data.</text>
</comment>
<feature type="compositionally biased region" description="Pro residues" evidence="1">
    <location>
        <begin position="49"/>
        <end position="62"/>
    </location>
</feature>
<accession>A0AAW1PPB2</accession>
<evidence type="ECO:0000313" key="3">
    <source>
        <dbReference type="EMBL" id="KAK9810602.1"/>
    </source>
</evidence>
<evidence type="ECO:0000256" key="2">
    <source>
        <dbReference type="SAM" id="Phobius"/>
    </source>
</evidence>
<feature type="transmembrane region" description="Helical" evidence="2">
    <location>
        <begin position="68"/>
        <end position="93"/>
    </location>
</feature>
<proteinExistence type="predicted"/>
<feature type="region of interest" description="Disordered" evidence="1">
    <location>
        <begin position="34"/>
        <end position="66"/>
    </location>
</feature>
<reference evidence="3 4" key="1">
    <citation type="journal article" date="2024" name="Nat. Commun.">
        <title>Phylogenomics reveals the evolutionary origins of lichenization in chlorophyte algae.</title>
        <authorList>
            <person name="Puginier C."/>
            <person name="Libourel C."/>
            <person name="Otte J."/>
            <person name="Skaloud P."/>
            <person name="Haon M."/>
            <person name="Grisel S."/>
            <person name="Petersen M."/>
            <person name="Berrin J.G."/>
            <person name="Delaux P.M."/>
            <person name="Dal Grande F."/>
            <person name="Keller J."/>
        </authorList>
    </citation>
    <scope>NUCLEOTIDE SEQUENCE [LARGE SCALE GENOMIC DNA]</scope>
    <source>
        <strain evidence="3 4">SAG 2036</strain>
    </source>
</reference>
<feature type="region of interest" description="Disordered" evidence="1">
    <location>
        <begin position="98"/>
        <end position="124"/>
    </location>
</feature>
<keyword evidence="2" id="KW-0812">Transmembrane</keyword>
<organism evidence="3 4">
    <name type="scientific">Symbiochloris irregularis</name>
    <dbReference type="NCBI Taxonomy" id="706552"/>
    <lineage>
        <taxon>Eukaryota</taxon>
        <taxon>Viridiplantae</taxon>
        <taxon>Chlorophyta</taxon>
        <taxon>core chlorophytes</taxon>
        <taxon>Trebouxiophyceae</taxon>
        <taxon>Trebouxiales</taxon>
        <taxon>Trebouxiaceae</taxon>
        <taxon>Symbiochloris</taxon>
    </lineage>
</organism>
<keyword evidence="2" id="KW-0472">Membrane</keyword>
<dbReference type="AlphaFoldDB" id="A0AAW1PPB2"/>
<keyword evidence="4" id="KW-1185">Reference proteome</keyword>
<protein>
    <submittedName>
        <fullName evidence="3">Uncharacterized protein</fullName>
    </submittedName>
</protein>
<evidence type="ECO:0000256" key="1">
    <source>
        <dbReference type="SAM" id="MobiDB-lite"/>
    </source>
</evidence>
<gene>
    <name evidence="3" type="ORF">WJX73_003667</name>
</gene>
<feature type="compositionally biased region" description="Low complexity" evidence="1">
    <location>
        <begin position="113"/>
        <end position="124"/>
    </location>
</feature>
<evidence type="ECO:0000313" key="4">
    <source>
        <dbReference type="Proteomes" id="UP001465755"/>
    </source>
</evidence>
<dbReference type="Proteomes" id="UP001465755">
    <property type="component" value="Unassembled WGS sequence"/>
</dbReference>
<sequence length="124" mass="12866">MAWLVRAWPQRAVLPVLKSSAPFGQQTQLRALSGTFRDASGLGDDDPGPAQPPENEPPPDPPSAFTTVGAMILGAFGAVGVAGLGVWGVFTLAQAVAKSAGRSMAPTPEEEQQQQQQQQKASSA</sequence>
<name>A0AAW1PPB2_9CHLO</name>